<dbReference type="Gene3D" id="3.30.200.20">
    <property type="entry name" value="Phosphorylase Kinase, domain 1"/>
    <property type="match status" value="1"/>
</dbReference>
<dbReference type="PROSITE" id="PS50011">
    <property type="entry name" value="PROTEIN_KINASE_DOM"/>
    <property type="match status" value="1"/>
</dbReference>
<dbReference type="KEGG" id="erc:Ecym_8380"/>
<evidence type="ECO:0000256" key="7">
    <source>
        <dbReference type="SAM" id="MobiDB-lite"/>
    </source>
</evidence>
<dbReference type="Pfam" id="PF00069">
    <property type="entry name" value="Pkinase"/>
    <property type="match status" value="1"/>
</dbReference>
<dbReference type="Gene3D" id="1.10.510.10">
    <property type="entry name" value="Transferase(Phosphotransferase) domain 1"/>
    <property type="match status" value="2"/>
</dbReference>
<dbReference type="GO" id="GO:0004713">
    <property type="term" value="F:protein tyrosine kinase activity"/>
    <property type="evidence" value="ECO:0007669"/>
    <property type="project" value="EnsemblFungi"/>
</dbReference>
<dbReference type="OMA" id="YKNHICL"/>
<dbReference type="STRING" id="931890.G8JXS6"/>
<dbReference type="GO" id="GO:0004674">
    <property type="term" value="F:protein serine/threonine kinase activity"/>
    <property type="evidence" value="ECO:0007669"/>
    <property type="project" value="UniProtKB-KW"/>
</dbReference>
<dbReference type="SUPFAM" id="SSF56112">
    <property type="entry name" value="Protein kinase-like (PK-like)"/>
    <property type="match status" value="1"/>
</dbReference>
<dbReference type="InterPro" id="IPR000719">
    <property type="entry name" value="Prot_kinase_dom"/>
</dbReference>
<dbReference type="PROSITE" id="PS00107">
    <property type="entry name" value="PROTEIN_KINASE_ATP"/>
    <property type="match status" value="1"/>
</dbReference>
<dbReference type="InterPro" id="IPR011009">
    <property type="entry name" value="Kinase-like_dom_sf"/>
</dbReference>
<dbReference type="InterPro" id="IPR008271">
    <property type="entry name" value="Ser/Thr_kinase_AS"/>
</dbReference>
<organism evidence="9 10">
    <name type="scientific">Eremothecium cymbalariae (strain CBS 270.75 / DBVPG 7215 / KCTC 17166 / NRRL Y-17582)</name>
    <name type="common">Yeast</name>
    <dbReference type="NCBI Taxonomy" id="931890"/>
    <lineage>
        <taxon>Eukaryota</taxon>
        <taxon>Fungi</taxon>
        <taxon>Dikarya</taxon>
        <taxon>Ascomycota</taxon>
        <taxon>Saccharomycotina</taxon>
        <taxon>Saccharomycetes</taxon>
        <taxon>Saccharomycetales</taxon>
        <taxon>Saccharomycetaceae</taxon>
        <taxon>Eremothecium</taxon>
    </lineage>
</organism>
<reference evidence="10" key="1">
    <citation type="journal article" date="2012" name="G3 (Bethesda)">
        <title>Pichia sorbitophila, an interspecies yeast hybrid reveals early steps of genome resolution following polyploidization.</title>
        <authorList>
            <person name="Leh Louis V."/>
            <person name="Despons L."/>
            <person name="Friedrich A."/>
            <person name="Martin T."/>
            <person name="Durrens P."/>
            <person name="Casaregola S."/>
            <person name="Neuveglise C."/>
            <person name="Fairhead C."/>
            <person name="Marck C."/>
            <person name="Cruz J.A."/>
            <person name="Straub M.L."/>
            <person name="Kugler V."/>
            <person name="Sacerdot C."/>
            <person name="Uzunov Z."/>
            <person name="Thierry A."/>
            <person name="Weiss S."/>
            <person name="Bleykasten C."/>
            <person name="De Montigny J."/>
            <person name="Jacques N."/>
            <person name="Jung P."/>
            <person name="Lemaire M."/>
            <person name="Mallet S."/>
            <person name="Morel G."/>
            <person name="Richard G.F."/>
            <person name="Sarkar A."/>
            <person name="Savel G."/>
            <person name="Schacherer J."/>
            <person name="Seret M.L."/>
            <person name="Talla E."/>
            <person name="Samson G."/>
            <person name="Jubin C."/>
            <person name="Poulain J."/>
            <person name="Vacherie B."/>
            <person name="Barbe V."/>
            <person name="Pelletier E."/>
            <person name="Sherman D.J."/>
            <person name="Westhof E."/>
            <person name="Weissenbach J."/>
            <person name="Baret P.V."/>
            <person name="Wincker P."/>
            <person name="Gaillardin C."/>
            <person name="Dujon B."/>
            <person name="Souciet J.L."/>
        </authorList>
    </citation>
    <scope>NUCLEOTIDE SEQUENCE [LARGE SCALE GENOMIC DNA]</scope>
    <source>
        <strain evidence="10">CBS 270.75 / DBVPG 7215 / KCTC 17166 / NRRL Y-17582</strain>
    </source>
</reference>
<dbReference type="HOGENOM" id="CLU_000288_5_8_1"/>
<protein>
    <recommendedName>
        <fullName evidence="8">Protein kinase domain-containing protein</fullName>
    </recommendedName>
</protein>
<keyword evidence="5 6" id="KW-0067">ATP-binding</keyword>
<dbReference type="Proteomes" id="UP000006790">
    <property type="component" value="Chromosome 8"/>
</dbReference>
<keyword evidence="3 6" id="KW-0547">Nucleotide-binding</keyword>
<dbReference type="GO" id="GO:0005634">
    <property type="term" value="C:nucleus"/>
    <property type="evidence" value="ECO:0007669"/>
    <property type="project" value="EnsemblFungi"/>
</dbReference>
<dbReference type="eggNOG" id="KOG0671">
    <property type="taxonomic scope" value="Eukaryota"/>
</dbReference>
<dbReference type="PANTHER" id="PTHR45646:SF11">
    <property type="entry name" value="SERINE_THREONINE-PROTEIN KINASE DOA"/>
    <property type="match status" value="1"/>
</dbReference>
<evidence type="ECO:0000256" key="3">
    <source>
        <dbReference type="ARBA" id="ARBA00022741"/>
    </source>
</evidence>
<evidence type="ECO:0000256" key="1">
    <source>
        <dbReference type="ARBA" id="ARBA00022527"/>
    </source>
</evidence>
<dbReference type="PROSITE" id="PS00108">
    <property type="entry name" value="PROTEIN_KINASE_ST"/>
    <property type="match status" value="1"/>
</dbReference>
<evidence type="ECO:0000313" key="10">
    <source>
        <dbReference type="Proteomes" id="UP000006790"/>
    </source>
</evidence>
<keyword evidence="10" id="KW-1185">Reference proteome</keyword>
<dbReference type="InParanoid" id="G8JXS6"/>
<feature type="binding site" evidence="6">
    <location>
        <position position="302"/>
    </location>
    <ligand>
        <name>ATP</name>
        <dbReference type="ChEBI" id="CHEBI:30616"/>
    </ligand>
</feature>
<keyword evidence="1" id="KW-0723">Serine/threonine-protein kinase</keyword>
<dbReference type="GO" id="GO:0005737">
    <property type="term" value="C:cytoplasm"/>
    <property type="evidence" value="ECO:0007669"/>
    <property type="project" value="EnsemblFungi"/>
</dbReference>
<gene>
    <name evidence="9" type="ordered locus">Ecym_8380</name>
</gene>
<dbReference type="AlphaFoldDB" id="G8JXS6"/>
<dbReference type="CDD" id="cd14134">
    <property type="entry name" value="PKc_CLK"/>
    <property type="match status" value="1"/>
</dbReference>
<dbReference type="GeneID" id="11470004"/>
<evidence type="ECO:0000259" key="8">
    <source>
        <dbReference type="PROSITE" id="PS50011"/>
    </source>
</evidence>
<evidence type="ECO:0000256" key="2">
    <source>
        <dbReference type="ARBA" id="ARBA00022679"/>
    </source>
</evidence>
<keyword evidence="4" id="KW-0418">Kinase</keyword>
<name>G8JXS6_ERECY</name>
<evidence type="ECO:0000256" key="6">
    <source>
        <dbReference type="PROSITE-ProRule" id="PRU10141"/>
    </source>
</evidence>
<dbReference type="OrthoDB" id="283111at2759"/>
<accession>G8JXS6</accession>
<dbReference type="SMART" id="SM00220">
    <property type="entry name" value="S_TKc"/>
    <property type="match status" value="1"/>
</dbReference>
<dbReference type="PANTHER" id="PTHR45646">
    <property type="entry name" value="SERINE/THREONINE-PROTEIN KINASE DOA-RELATED"/>
    <property type="match status" value="1"/>
</dbReference>
<dbReference type="InterPro" id="IPR017441">
    <property type="entry name" value="Protein_kinase_ATP_BS"/>
</dbReference>
<sequence length="684" mass="78024">MADNTQVRRKRTRPFELHGSRSVGTQRANMATTAVELEGTSGVGVGAGIYLDNDRDPLINEMLQRQTYLLGNNFGGSGDGDVETVVEGNEQPLVFMNDVEEDVVAGLQPLSNNLLKGNYTSRRFKKQRTVSLPQLPHAKLFYRLSGANMEGRSDLRLEEAVPRRGQNDDELLHVSGSSTRTLDKNRTVTLPVIRSVSPSSNALVTPSTMDSLGDSGASGVMSSPTSILMPQKKINKLIGRKQRIMKKEYFNTDKDGHYIYLENDIFANGRFSTKELLGQGTFGKVVKCIDNQNTDKKFVAVKIIRAVERYRQAAKTELRVLQTIRDNDPSGEFQCLVLRECFDYKNHICLVTDLFGKSIYDFMCNNGNPRFPGSHVQAISRQLIRSVCFLHDLSIIHTDLKPENILVCDESFVESQLPESVLATLSTRRKQASNGKQKVLTNPEVKLIDFGSAVFCQEYHPPVISTRHYRAPEIVLGLGWSFPCDIWSIGCVLVELVTGESLYPIHENLEHMAMMQRVNGQSFPRKMVSKMFYKVEHKLGNIPSDLVATVVRHFDKSSLILQWPERNYKGEIITKEKSMKRVMNACDRLDKHISSKLQKDYGDWLIIDWDYTPEQNWSIIESKYYNRTPRLDRETFLFWYWFVDLCRRMFEFDPTKRITAKEAMDHEWFNYGILDEGISSFGQV</sequence>
<dbReference type="FunCoup" id="G8JXS6">
    <property type="interactions" value="735"/>
</dbReference>
<dbReference type="GO" id="GO:0005524">
    <property type="term" value="F:ATP binding"/>
    <property type="evidence" value="ECO:0007669"/>
    <property type="project" value="UniProtKB-UniRule"/>
</dbReference>
<proteinExistence type="predicted"/>
<dbReference type="GO" id="GO:0043484">
    <property type="term" value="P:regulation of RNA splicing"/>
    <property type="evidence" value="ECO:0007669"/>
    <property type="project" value="TreeGrafter"/>
</dbReference>
<feature type="domain" description="Protein kinase" evidence="8">
    <location>
        <begin position="271"/>
        <end position="669"/>
    </location>
</feature>
<keyword evidence="2" id="KW-0808">Transferase</keyword>
<dbReference type="GO" id="GO:0016480">
    <property type="term" value="P:negative regulation of transcription by RNA polymerase III"/>
    <property type="evidence" value="ECO:0007669"/>
    <property type="project" value="EnsemblFungi"/>
</dbReference>
<dbReference type="RefSeq" id="XP_003648467.1">
    <property type="nucleotide sequence ID" value="XM_003648419.1"/>
</dbReference>
<dbReference type="EMBL" id="CP002504">
    <property type="protein sequence ID" value="AET41650.1"/>
    <property type="molecule type" value="Genomic_DNA"/>
</dbReference>
<feature type="region of interest" description="Disordered" evidence="7">
    <location>
        <begin position="1"/>
        <end position="22"/>
    </location>
</feature>
<evidence type="ECO:0000256" key="4">
    <source>
        <dbReference type="ARBA" id="ARBA00022777"/>
    </source>
</evidence>
<evidence type="ECO:0000256" key="5">
    <source>
        <dbReference type="ARBA" id="ARBA00022840"/>
    </source>
</evidence>
<evidence type="ECO:0000313" key="9">
    <source>
        <dbReference type="EMBL" id="AET41650.1"/>
    </source>
</evidence>
<dbReference type="InterPro" id="IPR051175">
    <property type="entry name" value="CLK_kinases"/>
</dbReference>